<evidence type="ECO:0000313" key="7">
    <source>
        <dbReference type="Proteomes" id="UP001161422"/>
    </source>
</evidence>
<keyword evidence="1" id="KW-0479">Metal-binding</keyword>
<dbReference type="GO" id="GO:0046872">
    <property type="term" value="F:metal ion binding"/>
    <property type="evidence" value="ECO:0007669"/>
    <property type="project" value="UniProtKB-KW"/>
</dbReference>
<dbReference type="PANTHER" id="PTHR42988">
    <property type="entry name" value="PHOSPHOHYDROLASE"/>
    <property type="match status" value="1"/>
</dbReference>
<sequence>MLVIPIIDDNLLANSDRVTLLQLTDPHLFDQPSKTLLGVNTWDSFNAVIDAALSHTFDAVVLSGDVSQDYSSQSYRACADALARLNKPTMVLPGNHDELVKLREHLVGSNVFHSEVVNIGGWGLHMLDSTTGESPGGRLGSSRTRRMLDNIQSSTQDWQMLFLHHNPVKTGSAWLDNHWLADGQEFLAELEKQPKVRGVAWGHVHQEMDLAHQHIRLMASPACCIQFLPNSQTFALDTLQPGFRLLHLYRDGSIETQVYRLPGQAFIADPDAQGY</sequence>
<name>A0AA37RYA7_9GAMM</name>
<dbReference type="AlphaFoldDB" id="A0AA37RYA7"/>
<reference evidence="6" key="2">
    <citation type="submission" date="2023-01" db="EMBL/GenBank/DDBJ databases">
        <title>Draft genome sequence of Paraferrimonas sedimenticola strain NBRC 101628.</title>
        <authorList>
            <person name="Sun Q."/>
            <person name="Mori K."/>
        </authorList>
    </citation>
    <scope>NUCLEOTIDE SEQUENCE</scope>
    <source>
        <strain evidence="6">NBRC 101628</strain>
    </source>
</reference>
<evidence type="ECO:0000256" key="1">
    <source>
        <dbReference type="ARBA" id="ARBA00022723"/>
    </source>
</evidence>
<dbReference type="Gene3D" id="3.60.21.10">
    <property type="match status" value="1"/>
</dbReference>
<feature type="domain" description="Calcineurin-like phosphoesterase" evidence="5">
    <location>
        <begin position="19"/>
        <end position="206"/>
    </location>
</feature>
<dbReference type="GO" id="GO:0016787">
    <property type="term" value="F:hydrolase activity"/>
    <property type="evidence" value="ECO:0007669"/>
    <property type="project" value="UniProtKB-KW"/>
</dbReference>
<comment type="similarity">
    <text evidence="4">Belongs to the cyclic nucleotide phosphodiesterase class-III family.</text>
</comment>
<keyword evidence="7" id="KW-1185">Reference proteome</keyword>
<dbReference type="NCBIfam" id="NF008359">
    <property type="entry name" value="PRK11148.1"/>
    <property type="match status" value="1"/>
</dbReference>
<dbReference type="PANTHER" id="PTHR42988:SF2">
    <property type="entry name" value="CYCLIC NUCLEOTIDE PHOSPHODIESTERASE CBUA0032-RELATED"/>
    <property type="match status" value="1"/>
</dbReference>
<accession>A0AA37RYA7</accession>
<evidence type="ECO:0000259" key="5">
    <source>
        <dbReference type="Pfam" id="PF00149"/>
    </source>
</evidence>
<dbReference type="InterPro" id="IPR004843">
    <property type="entry name" value="Calcineurin-like_PHP"/>
</dbReference>
<comment type="caution">
    <text evidence="6">The sequence shown here is derived from an EMBL/GenBank/DDBJ whole genome shotgun (WGS) entry which is preliminary data.</text>
</comment>
<evidence type="ECO:0000313" key="6">
    <source>
        <dbReference type="EMBL" id="GLP97229.1"/>
    </source>
</evidence>
<dbReference type="EMBL" id="BSNC01000006">
    <property type="protein sequence ID" value="GLP97229.1"/>
    <property type="molecule type" value="Genomic_DNA"/>
</dbReference>
<dbReference type="Pfam" id="PF00149">
    <property type="entry name" value="Metallophos"/>
    <property type="match status" value="1"/>
</dbReference>
<dbReference type="InterPro" id="IPR050884">
    <property type="entry name" value="CNP_phosphodiesterase-III"/>
</dbReference>
<evidence type="ECO:0000256" key="3">
    <source>
        <dbReference type="ARBA" id="ARBA00023004"/>
    </source>
</evidence>
<proteinExistence type="inferred from homology"/>
<reference evidence="6" key="1">
    <citation type="journal article" date="2014" name="Int. J. Syst. Evol. Microbiol.">
        <title>Complete genome sequence of Corynebacterium casei LMG S-19264T (=DSM 44701T), isolated from a smear-ripened cheese.</title>
        <authorList>
            <consortium name="US DOE Joint Genome Institute (JGI-PGF)"/>
            <person name="Walter F."/>
            <person name="Albersmeier A."/>
            <person name="Kalinowski J."/>
            <person name="Ruckert C."/>
        </authorList>
    </citation>
    <scope>NUCLEOTIDE SEQUENCE</scope>
    <source>
        <strain evidence="6">NBRC 101628</strain>
    </source>
</reference>
<gene>
    <name evidence="6" type="primary">cpdA</name>
    <name evidence="6" type="ORF">GCM10007895_25360</name>
</gene>
<protein>
    <submittedName>
        <fullName evidence="6">3',5'-cyclic adenosine monophosphate phosphodiesterase CpdA</fullName>
    </submittedName>
</protein>
<keyword evidence="3" id="KW-0408">Iron</keyword>
<keyword evidence="2" id="KW-0378">Hydrolase</keyword>
<evidence type="ECO:0000256" key="4">
    <source>
        <dbReference type="ARBA" id="ARBA00025742"/>
    </source>
</evidence>
<dbReference type="SUPFAM" id="SSF56300">
    <property type="entry name" value="Metallo-dependent phosphatases"/>
    <property type="match status" value="1"/>
</dbReference>
<dbReference type="InterPro" id="IPR029052">
    <property type="entry name" value="Metallo-depent_PP-like"/>
</dbReference>
<dbReference type="Proteomes" id="UP001161422">
    <property type="component" value="Unassembled WGS sequence"/>
</dbReference>
<evidence type="ECO:0000256" key="2">
    <source>
        <dbReference type="ARBA" id="ARBA00022801"/>
    </source>
</evidence>
<organism evidence="6 7">
    <name type="scientific">Paraferrimonas sedimenticola</name>
    <dbReference type="NCBI Taxonomy" id="375674"/>
    <lineage>
        <taxon>Bacteria</taxon>
        <taxon>Pseudomonadati</taxon>
        <taxon>Pseudomonadota</taxon>
        <taxon>Gammaproteobacteria</taxon>
        <taxon>Alteromonadales</taxon>
        <taxon>Ferrimonadaceae</taxon>
        <taxon>Paraferrimonas</taxon>
    </lineage>
</organism>